<reference evidence="2 3" key="1">
    <citation type="submission" date="2019-10" db="EMBL/GenBank/DDBJ databases">
        <authorList>
            <consortium name="Melissa Lawson"/>
            <person name="O'neill I."/>
        </authorList>
    </citation>
    <scope>NUCLEOTIDE SEQUENCE [LARGE SCALE GENOMIC DNA]</scope>
    <source>
        <strain evidence="2">LH_658</strain>
    </source>
</reference>
<proteinExistence type="predicted"/>
<name>A0ABY6YD19_BIFPS</name>
<dbReference type="InterPro" id="IPR001387">
    <property type="entry name" value="Cro/C1-type_HTH"/>
</dbReference>
<dbReference type="SMART" id="SM00530">
    <property type="entry name" value="HTH_XRE"/>
    <property type="match status" value="1"/>
</dbReference>
<protein>
    <recommendedName>
        <fullName evidence="1">HTH cro/C1-type domain-containing protein</fullName>
    </recommendedName>
</protein>
<evidence type="ECO:0000313" key="2">
    <source>
        <dbReference type="EMBL" id="VWQ23987.1"/>
    </source>
</evidence>
<feature type="domain" description="HTH cro/C1-type" evidence="1">
    <location>
        <begin position="16"/>
        <end position="81"/>
    </location>
</feature>
<comment type="caution">
    <text evidence="2">The sequence shown here is derived from an EMBL/GenBank/DDBJ whole genome shotgun (WGS) entry which is preliminary data.</text>
</comment>
<dbReference type="EMBL" id="CABWJV010000004">
    <property type="protein sequence ID" value="VWQ23987.1"/>
    <property type="molecule type" value="Genomic_DNA"/>
</dbReference>
<accession>A0ABY6YD19</accession>
<dbReference type="SUPFAM" id="SSF47413">
    <property type="entry name" value="lambda repressor-like DNA-binding domains"/>
    <property type="match status" value="1"/>
</dbReference>
<evidence type="ECO:0000313" key="3">
    <source>
        <dbReference type="Proteomes" id="UP000494211"/>
    </source>
</evidence>
<gene>
    <name evidence="2" type="ORF">BIFLH658_01603</name>
</gene>
<dbReference type="RefSeq" id="WP_174767781.1">
    <property type="nucleotide sequence ID" value="NZ_CABWJV010000004.1"/>
</dbReference>
<dbReference type="Proteomes" id="UP000494211">
    <property type="component" value="Unassembled WGS sequence"/>
</dbReference>
<evidence type="ECO:0000259" key="1">
    <source>
        <dbReference type="PROSITE" id="PS50943"/>
    </source>
</evidence>
<organism evidence="2 3">
    <name type="scientific">Bifidobacterium pseudocatenulatum</name>
    <dbReference type="NCBI Taxonomy" id="28026"/>
    <lineage>
        <taxon>Bacteria</taxon>
        <taxon>Bacillati</taxon>
        <taxon>Actinomycetota</taxon>
        <taxon>Actinomycetes</taxon>
        <taxon>Bifidobacteriales</taxon>
        <taxon>Bifidobacteriaceae</taxon>
        <taxon>Bifidobacterium</taxon>
    </lineage>
</organism>
<sequence length="300" mass="34495">MNSILFDAQERWNKNLRGIRKERGLNQEDLAALMREQGFTTCTQKSISRWEQVGRKPGYAFPSYDKMVGLAKCLQVDVPYLTGDMGGRTYDEQYIADSIGTDPGVVALIKELEQYASEKIDYEDDGEPENITLYHNADELALFILDFVGSEFISKYRDFVAAWMNITPQDDTPKARSEEARYRKYLKAAKFELVDSFQAALRRQYPDPDFDAFLTEKGLECKRNEELQLQQDEEKLRKKIWKKLLEQGGTDSNQDKMRQISSALQLLVDASAKVSNYREERIEALRLRIAARARAAQGLS</sequence>
<dbReference type="CDD" id="cd00093">
    <property type="entry name" value="HTH_XRE"/>
    <property type="match status" value="1"/>
</dbReference>
<dbReference type="Gene3D" id="1.10.260.40">
    <property type="entry name" value="lambda repressor-like DNA-binding domains"/>
    <property type="match status" value="1"/>
</dbReference>
<dbReference type="PROSITE" id="PS50943">
    <property type="entry name" value="HTH_CROC1"/>
    <property type="match status" value="1"/>
</dbReference>
<keyword evidence="3" id="KW-1185">Reference proteome</keyword>
<dbReference type="InterPro" id="IPR010982">
    <property type="entry name" value="Lambda_DNA-bd_dom_sf"/>
</dbReference>